<keyword evidence="3" id="KW-1185">Reference proteome</keyword>
<dbReference type="InterPro" id="IPR000182">
    <property type="entry name" value="GNAT_dom"/>
</dbReference>
<name>A0A1Y0IQE6_9BACL</name>
<dbReference type="OrthoDB" id="2375763at2"/>
<evidence type="ECO:0000313" key="2">
    <source>
        <dbReference type="EMBL" id="ARU62657.1"/>
    </source>
</evidence>
<dbReference type="Proteomes" id="UP000195437">
    <property type="component" value="Chromosome"/>
</dbReference>
<dbReference type="AlphaFoldDB" id="A0A1Y0IQE6"/>
<dbReference type="RefSeq" id="WP_087458016.1">
    <property type="nucleotide sequence ID" value="NZ_CP021434.1"/>
</dbReference>
<dbReference type="InterPro" id="IPR016181">
    <property type="entry name" value="Acyl_CoA_acyltransferase"/>
</dbReference>
<dbReference type="EMBL" id="CP021434">
    <property type="protein sequence ID" value="ARU62657.1"/>
    <property type="molecule type" value="Genomic_DNA"/>
</dbReference>
<feature type="domain" description="N-acetyltransferase" evidence="1">
    <location>
        <begin position="2"/>
        <end position="152"/>
    </location>
</feature>
<evidence type="ECO:0000313" key="3">
    <source>
        <dbReference type="Proteomes" id="UP000195437"/>
    </source>
</evidence>
<protein>
    <submittedName>
        <fullName evidence="2">GNAT family N-acetyltransferase</fullName>
    </submittedName>
</protein>
<dbReference type="Gene3D" id="3.40.630.30">
    <property type="match status" value="1"/>
</dbReference>
<keyword evidence="2" id="KW-0808">Transferase</keyword>
<organism evidence="2 3">
    <name type="scientific">Tumebacillus avium</name>
    <dbReference type="NCBI Taxonomy" id="1903704"/>
    <lineage>
        <taxon>Bacteria</taxon>
        <taxon>Bacillati</taxon>
        <taxon>Bacillota</taxon>
        <taxon>Bacilli</taxon>
        <taxon>Bacillales</taxon>
        <taxon>Alicyclobacillaceae</taxon>
        <taxon>Tumebacillus</taxon>
    </lineage>
</organism>
<sequence length="154" mass="17468">MITFEKARPQDADRLAEVAKRAFAEDVAKYGFGPPGHDSAEEHRMFMSHAHYYKILEDGQIIGGFCLIQESPSCLELGIIYVDPSLQSKGIGSQAMTFMHEEFPHITHWKLDTGFEAYRNHHFYQKAGYTIVGKTEPDATGYHKIVFEKLLTGQ</sequence>
<dbReference type="PROSITE" id="PS51186">
    <property type="entry name" value="GNAT"/>
    <property type="match status" value="1"/>
</dbReference>
<dbReference type="CDD" id="cd04301">
    <property type="entry name" value="NAT_SF"/>
    <property type="match status" value="1"/>
</dbReference>
<gene>
    <name evidence="2" type="ORF">CBW65_18015</name>
</gene>
<accession>A0A1Y0IQE6</accession>
<reference evidence="3" key="1">
    <citation type="submission" date="2017-05" db="EMBL/GenBank/DDBJ databases">
        <authorList>
            <person name="Sung H."/>
        </authorList>
    </citation>
    <scope>NUCLEOTIDE SEQUENCE [LARGE SCALE GENOMIC DNA]</scope>
    <source>
        <strain evidence="3">AR23208</strain>
    </source>
</reference>
<dbReference type="Pfam" id="PF13508">
    <property type="entry name" value="Acetyltransf_7"/>
    <property type="match status" value="1"/>
</dbReference>
<dbReference type="SUPFAM" id="SSF55729">
    <property type="entry name" value="Acyl-CoA N-acyltransferases (Nat)"/>
    <property type="match status" value="1"/>
</dbReference>
<dbReference type="GO" id="GO:0016747">
    <property type="term" value="F:acyltransferase activity, transferring groups other than amino-acyl groups"/>
    <property type="evidence" value="ECO:0007669"/>
    <property type="project" value="InterPro"/>
</dbReference>
<dbReference type="KEGG" id="tum:CBW65_18015"/>
<proteinExistence type="predicted"/>
<evidence type="ECO:0000259" key="1">
    <source>
        <dbReference type="PROSITE" id="PS51186"/>
    </source>
</evidence>